<dbReference type="InterPro" id="IPR059000">
    <property type="entry name" value="ATPase_P-type_domA"/>
</dbReference>
<dbReference type="InterPro" id="IPR023299">
    <property type="entry name" value="ATPase_P-typ_cyto_dom_N"/>
</dbReference>
<dbReference type="SFLD" id="SFLDG00002">
    <property type="entry name" value="C1.7:_P-type_atpase_like"/>
    <property type="match status" value="1"/>
</dbReference>
<accession>A0ABP9AA41</accession>
<dbReference type="InterPro" id="IPR008250">
    <property type="entry name" value="ATPase_P-typ_transduc_dom_A_sf"/>
</dbReference>
<feature type="transmembrane region" description="Helical" evidence="8">
    <location>
        <begin position="694"/>
        <end position="722"/>
    </location>
</feature>
<feature type="transmembrane region" description="Helical" evidence="8">
    <location>
        <begin position="767"/>
        <end position="790"/>
    </location>
</feature>
<dbReference type="EMBL" id="BAABIP010000022">
    <property type="protein sequence ID" value="GAA4777450.1"/>
    <property type="molecule type" value="Genomic_DNA"/>
</dbReference>
<keyword evidence="4" id="KW-0067">ATP-binding</keyword>
<feature type="domain" description="Cation-transporting P-type ATPase N-terminal" evidence="9">
    <location>
        <begin position="3"/>
        <end position="58"/>
    </location>
</feature>
<dbReference type="RefSeq" id="WP_264542958.1">
    <property type="nucleotide sequence ID" value="NZ_BAABIP010000022.1"/>
</dbReference>
<dbReference type="InterPro" id="IPR036412">
    <property type="entry name" value="HAD-like_sf"/>
</dbReference>
<dbReference type="InterPro" id="IPR023298">
    <property type="entry name" value="ATPase_P-typ_TM_dom_sf"/>
</dbReference>
<evidence type="ECO:0000313" key="10">
    <source>
        <dbReference type="EMBL" id="GAA4777450.1"/>
    </source>
</evidence>
<dbReference type="InterPro" id="IPR001757">
    <property type="entry name" value="P_typ_ATPase"/>
</dbReference>
<keyword evidence="6 8" id="KW-1133">Transmembrane helix</keyword>
<comment type="subcellular location">
    <subcellularLocation>
        <location evidence="1">Membrane</location>
        <topology evidence="1">Multi-pass membrane protein</topology>
    </subcellularLocation>
</comment>
<evidence type="ECO:0000256" key="2">
    <source>
        <dbReference type="ARBA" id="ARBA00022692"/>
    </source>
</evidence>
<dbReference type="SUPFAM" id="SSF81665">
    <property type="entry name" value="Calcium ATPase, transmembrane domain M"/>
    <property type="match status" value="1"/>
</dbReference>
<gene>
    <name evidence="10" type="ORF">GCM10023230_30900</name>
</gene>
<name>A0ABP9AA41_9FLAO</name>
<dbReference type="Gene3D" id="2.70.150.10">
    <property type="entry name" value="Calcium-transporting ATPase, cytoplasmic transduction domain A"/>
    <property type="match status" value="1"/>
</dbReference>
<evidence type="ECO:0000256" key="4">
    <source>
        <dbReference type="ARBA" id="ARBA00022840"/>
    </source>
</evidence>
<comment type="caution">
    <text evidence="10">The sequence shown here is derived from an EMBL/GenBank/DDBJ whole genome shotgun (WGS) entry which is preliminary data.</text>
</comment>
<dbReference type="InterPro" id="IPR018303">
    <property type="entry name" value="ATPase_P-typ_P_site"/>
</dbReference>
<keyword evidence="2 8" id="KW-0812">Transmembrane</keyword>
<dbReference type="SMART" id="SM00831">
    <property type="entry name" value="Cation_ATPase_N"/>
    <property type="match status" value="1"/>
</dbReference>
<dbReference type="PANTHER" id="PTHR42861">
    <property type="entry name" value="CALCIUM-TRANSPORTING ATPASE"/>
    <property type="match status" value="1"/>
</dbReference>
<dbReference type="PRINTS" id="PR00120">
    <property type="entry name" value="HATPASE"/>
</dbReference>
<feature type="transmembrane region" description="Helical" evidence="8">
    <location>
        <begin position="734"/>
        <end position="755"/>
    </location>
</feature>
<evidence type="ECO:0000256" key="3">
    <source>
        <dbReference type="ARBA" id="ARBA00022741"/>
    </source>
</evidence>
<dbReference type="Pfam" id="PF00122">
    <property type="entry name" value="E1-E2_ATPase"/>
    <property type="match status" value="1"/>
</dbReference>
<dbReference type="Gene3D" id="1.20.1110.10">
    <property type="entry name" value="Calcium-transporting ATPase, transmembrane domain"/>
    <property type="match status" value="2"/>
</dbReference>
<dbReference type="Proteomes" id="UP001500141">
    <property type="component" value="Unassembled WGS sequence"/>
</dbReference>
<feature type="transmembrane region" description="Helical" evidence="8">
    <location>
        <begin position="62"/>
        <end position="78"/>
    </location>
</feature>
<reference evidence="11" key="1">
    <citation type="journal article" date="2019" name="Int. J. Syst. Evol. Microbiol.">
        <title>The Global Catalogue of Microorganisms (GCM) 10K type strain sequencing project: providing services to taxonomists for standard genome sequencing and annotation.</title>
        <authorList>
            <consortium name="The Broad Institute Genomics Platform"/>
            <consortium name="The Broad Institute Genome Sequencing Center for Infectious Disease"/>
            <person name="Wu L."/>
            <person name="Ma J."/>
        </authorList>
    </citation>
    <scope>NUCLEOTIDE SEQUENCE [LARGE SCALE GENOMIC DNA]</scope>
    <source>
        <strain evidence="11">JCM 18198</strain>
    </source>
</reference>
<feature type="transmembrane region" description="Helical" evidence="8">
    <location>
        <begin position="802"/>
        <end position="823"/>
    </location>
</feature>
<feature type="transmembrane region" description="Helical" evidence="8">
    <location>
        <begin position="626"/>
        <end position="647"/>
    </location>
</feature>
<dbReference type="Pfam" id="PF00689">
    <property type="entry name" value="Cation_ATPase_C"/>
    <property type="match status" value="1"/>
</dbReference>
<dbReference type="SFLD" id="SFLDS00003">
    <property type="entry name" value="Haloacid_Dehalogenase"/>
    <property type="match status" value="1"/>
</dbReference>
<dbReference type="SUPFAM" id="SSF56784">
    <property type="entry name" value="HAD-like"/>
    <property type="match status" value="1"/>
</dbReference>
<evidence type="ECO:0000256" key="5">
    <source>
        <dbReference type="ARBA" id="ARBA00022967"/>
    </source>
</evidence>
<dbReference type="PROSITE" id="PS00154">
    <property type="entry name" value="ATPASE_E1_E2"/>
    <property type="match status" value="1"/>
</dbReference>
<keyword evidence="5" id="KW-1278">Translocase</keyword>
<dbReference type="SUPFAM" id="SSF81653">
    <property type="entry name" value="Calcium ATPase, transduction domain A"/>
    <property type="match status" value="1"/>
</dbReference>
<keyword evidence="7 8" id="KW-0472">Membrane</keyword>
<evidence type="ECO:0000256" key="6">
    <source>
        <dbReference type="ARBA" id="ARBA00022989"/>
    </source>
</evidence>
<organism evidence="10 11">
    <name type="scientific">Flavobacterium hankyongi</name>
    <dbReference type="NCBI Taxonomy" id="1176532"/>
    <lineage>
        <taxon>Bacteria</taxon>
        <taxon>Pseudomonadati</taxon>
        <taxon>Bacteroidota</taxon>
        <taxon>Flavobacteriia</taxon>
        <taxon>Flavobacteriales</taxon>
        <taxon>Flavobacteriaceae</taxon>
        <taxon>Flavobacterium</taxon>
    </lineage>
</organism>
<protein>
    <submittedName>
        <fullName evidence="10">HAD-IC family P-type ATPase</fullName>
    </submittedName>
</protein>
<feature type="transmembrane region" description="Helical" evidence="8">
    <location>
        <begin position="217"/>
        <end position="238"/>
    </location>
</feature>
<evidence type="ECO:0000256" key="1">
    <source>
        <dbReference type="ARBA" id="ARBA00004141"/>
    </source>
</evidence>
<dbReference type="InterPro" id="IPR006068">
    <property type="entry name" value="ATPase_P-typ_cation-transptr_C"/>
</dbReference>
<sequence>MEQGITSEKAVELLKQYGYNELSSAKPKKIWKIALEVVKEPMFILLLACGSLYLILGDYSEGIVLLCWIFIIIFITFYQNQKTEKSLEVLRQLSSPRALVIRDGKEIRIAGREVVPGDIILLNEGDRVPADALLLESNHLTIDESLLTGESIPVIKLVGNDLTNAQNQIFSGTLVVQGKGTAKVLNTGTKTQFGKIGTSLQSIEQDTTRLQHEIKQLVRNLFIVGAVISVAVIAAFYFTRGNFIQSLLNGLSTAMALLPEEFPVVLTIFLALGAWRISKKNVLTRKPTAIETLGSATVLCSDKTGTITQNKMEIAALHSSNKSYYREEFQANETQIDELLKALFFASTANSIDPMEKAIVNEFKKPDSNDNELAFLKEYPLSKNLFAMTRVFKSKNENSSIAFCKGAPEAIFKLCHLSEVEIASYTQTVQEFAQKGLRVLAAASCNLQNKILPENQSDFNFSFVGLVGFEDPIRPEVPAAIKECYEAGIRVIMITGDYPATAKSIASKIGLQHYENVLTGTELTNLSSEELKRKITQTNIFARIIPEQKLQIIQALKANTEIVAMTGDGVNDAPALKAADIGIAMGLKGTDVAREASSIVLLDDNFASIVHAIRSGRKIFDNLQKAMSYIIAIHIPIIGLVLFPAFFTSLPILLMPLHIVFLELIIDPVCAIAFESEQEEQGIMSRPPRNPDDLFFGFSKIFSSLIRGLLLLFMVLAVYFLSINEGHTSGEVRAIAFSSLIIGNVFLILTSLSNTRSFMSIIREKKLSVLIISITALVLLFLTITIPFLQNIFSFQFAGYEHFRISILGASVMLLLFELTKWLKQFKSKKKQH</sequence>
<dbReference type="SFLD" id="SFLDF00027">
    <property type="entry name" value="p-type_atpase"/>
    <property type="match status" value="1"/>
</dbReference>
<dbReference type="NCBIfam" id="TIGR01494">
    <property type="entry name" value="ATPase_P-type"/>
    <property type="match status" value="2"/>
</dbReference>
<evidence type="ECO:0000256" key="7">
    <source>
        <dbReference type="ARBA" id="ARBA00023136"/>
    </source>
</evidence>
<dbReference type="PRINTS" id="PR00119">
    <property type="entry name" value="CATATPASE"/>
</dbReference>
<dbReference type="Gene3D" id="3.40.50.1000">
    <property type="entry name" value="HAD superfamily/HAD-like"/>
    <property type="match status" value="1"/>
</dbReference>
<dbReference type="Pfam" id="PF00690">
    <property type="entry name" value="Cation_ATPase_N"/>
    <property type="match status" value="1"/>
</dbReference>
<keyword evidence="3" id="KW-0547">Nucleotide-binding</keyword>
<dbReference type="InterPro" id="IPR004014">
    <property type="entry name" value="ATPase_P-typ_cation-transptr_N"/>
</dbReference>
<dbReference type="InterPro" id="IPR023214">
    <property type="entry name" value="HAD_sf"/>
</dbReference>
<feature type="transmembrane region" description="Helical" evidence="8">
    <location>
        <begin position="37"/>
        <end position="56"/>
    </location>
</feature>
<evidence type="ECO:0000256" key="8">
    <source>
        <dbReference type="SAM" id="Phobius"/>
    </source>
</evidence>
<feature type="transmembrane region" description="Helical" evidence="8">
    <location>
        <begin position="258"/>
        <end position="277"/>
    </location>
</feature>
<evidence type="ECO:0000313" key="11">
    <source>
        <dbReference type="Proteomes" id="UP001500141"/>
    </source>
</evidence>
<keyword evidence="11" id="KW-1185">Reference proteome</keyword>
<dbReference type="Gene3D" id="3.40.1110.10">
    <property type="entry name" value="Calcium-transporting ATPase, cytoplasmic domain N"/>
    <property type="match status" value="1"/>
</dbReference>
<feature type="transmembrane region" description="Helical" evidence="8">
    <location>
        <begin position="653"/>
        <end position="674"/>
    </location>
</feature>
<dbReference type="Pfam" id="PF00702">
    <property type="entry name" value="Hydrolase"/>
    <property type="match status" value="1"/>
</dbReference>
<dbReference type="InterPro" id="IPR044492">
    <property type="entry name" value="P_typ_ATPase_HD_dom"/>
</dbReference>
<proteinExistence type="predicted"/>
<evidence type="ECO:0000259" key="9">
    <source>
        <dbReference type="SMART" id="SM00831"/>
    </source>
</evidence>